<dbReference type="Gene3D" id="2.30.280.10">
    <property type="entry name" value="SRA-YDG"/>
    <property type="match status" value="1"/>
</dbReference>
<dbReference type="InterPro" id="IPR019786">
    <property type="entry name" value="Zinc_finger_PHD-type_CS"/>
</dbReference>
<evidence type="ECO:0000256" key="10">
    <source>
        <dbReference type="ARBA" id="ARBA00023242"/>
    </source>
</evidence>
<evidence type="ECO:0000313" key="16">
    <source>
        <dbReference type="EMBL" id="OBZ88071.1"/>
    </source>
</evidence>
<dbReference type="GO" id="GO:0008270">
    <property type="term" value="F:zinc ion binding"/>
    <property type="evidence" value="ECO:0007669"/>
    <property type="project" value="UniProtKB-KW"/>
</dbReference>
<evidence type="ECO:0000256" key="5">
    <source>
        <dbReference type="ARBA" id="ARBA00022723"/>
    </source>
</evidence>
<dbReference type="InterPro" id="IPR045134">
    <property type="entry name" value="UHRF1/2-like"/>
</dbReference>
<dbReference type="PROSITE" id="PS50089">
    <property type="entry name" value="ZF_RING_2"/>
    <property type="match status" value="1"/>
</dbReference>
<dbReference type="PROSITE" id="PS50016">
    <property type="entry name" value="ZF_PHD_2"/>
    <property type="match status" value="1"/>
</dbReference>
<comment type="subcellular location">
    <subcellularLocation>
        <location evidence="12">Nucleus</location>
    </subcellularLocation>
</comment>
<keyword evidence="17" id="KW-1185">Reference proteome</keyword>
<dbReference type="InterPro" id="IPR003105">
    <property type="entry name" value="SRA_YDG"/>
</dbReference>
<dbReference type="SMART" id="SM00184">
    <property type="entry name" value="RING"/>
    <property type="match status" value="2"/>
</dbReference>
<dbReference type="GO" id="GO:0016567">
    <property type="term" value="P:protein ubiquitination"/>
    <property type="evidence" value="ECO:0007669"/>
    <property type="project" value="UniProtKB-UniPathway"/>
</dbReference>
<dbReference type="EC" id="2.3.2.27" evidence="3"/>
<dbReference type="PROSITE" id="PS01359">
    <property type="entry name" value="ZF_PHD_1"/>
    <property type="match status" value="1"/>
</dbReference>
<dbReference type="SUPFAM" id="SSF88697">
    <property type="entry name" value="PUA domain-like"/>
    <property type="match status" value="1"/>
</dbReference>
<dbReference type="OrthoDB" id="2270193at2759"/>
<dbReference type="GO" id="GO:0005634">
    <property type="term" value="C:nucleus"/>
    <property type="evidence" value="ECO:0007669"/>
    <property type="project" value="UniProtKB-SubCell"/>
</dbReference>
<name>A0A1C7NFZ2_9FUNG</name>
<keyword evidence="8" id="KW-0862">Zinc</keyword>
<evidence type="ECO:0000256" key="8">
    <source>
        <dbReference type="ARBA" id="ARBA00022833"/>
    </source>
</evidence>
<evidence type="ECO:0000259" key="15">
    <source>
        <dbReference type="PROSITE" id="PS51015"/>
    </source>
</evidence>
<dbReference type="GO" id="GO:0003677">
    <property type="term" value="F:DNA binding"/>
    <property type="evidence" value="ECO:0007669"/>
    <property type="project" value="UniProtKB-KW"/>
</dbReference>
<dbReference type="InterPro" id="IPR011011">
    <property type="entry name" value="Znf_FYVE_PHD"/>
</dbReference>
<dbReference type="InterPro" id="IPR001965">
    <property type="entry name" value="Znf_PHD"/>
</dbReference>
<evidence type="ECO:0000256" key="6">
    <source>
        <dbReference type="ARBA" id="ARBA00022771"/>
    </source>
</evidence>
<dbReference type="SMART" id="SM00249">
    <property type="entry name" value="PHD"/>
    <property type="match status" value="1"/>
</dbReference>
<feature type="domain" description="RING-type" evidence="14">
    <location>
        <begin position="423"/>
        <end position="457"/>
    </location>
</feature>
<dbReference type="InterPro" id="IPR013083">
    <property type="entry name" value="Znf_RING/FYVE/PHD"/>
</dbReference>
<evidence type="ECO:0000256" key="2">
    <source>
        <dbReference type="ARBA" id="ARBA00004906"/>
    </source>
</evidence>
<dbReference type="InParanoid" id="A0A1C7NFZ2"/>
<keyword evidence="7" id="KW-0833">Ubl conjugation pathway</keyword>
<dbReference type="InterPro" id="IPR019787">
    <property type="entry name" value="Znf_PHD-finger"/>
</dbReference>
<gene>
    <name evidence="16" type="primary">Uhrf2</name>
    <name evidence="16" type="ORF">A0J61_03884</name>
</gene>
<evidence type="ECO:0000313" key="17">
    <source>
        <dbReference type="Proteomes" id="UP000093000"/>
    </source>
</evidence>
<dbReference type="SMART" id="SM00466">
    <property type="entry name" value="SRA"/>
    <property type="match status" value="1"/>
</dbReference>
<dbReference type="PROSITE" id="PS51015">
    <property type="entry name" value="YDG"/>
    <property type="match status" value="1"/>
</dbReference>
<keyword evidence="6 11" id="KW-0863">Zinc-finger</keyword>
<dbReference type="Gene3D" id="2.30.30.1150">
    <property type="match status" value="1"/>
</dbReference>
<keyword evidence="9" id="KW-0238">DNA-binding</keyword>
<dbReference type="InterPro" id="IPR015947">
    <property type="entry name" value="PUA-like_sf"/>
</dbReference>
<evidence type="ECO:0000256" key="11">
    <source>
        <dbReference type="PROSITE-ProRule" id="PRU00175"/>
    </source>
</evidence>
<dbReference type="Proteomes" id="UP000093000">
    <property type="component" value="Unassembled WGS sequence"/>
</dbReference>
<keyword evidence="10 12" id="KW-0539">Nucleus</keyword>
<evidence type="ECO:0000256" key="9">
    <source>
        <dbReference type="ARBA" id="ARBA00023125"/>
    </source>
</evidence>
<feature type="domain" description="YDG" evidence="15">
    <location>
        <begin position="172"/>
        <end position="337"/>
    </location>
</feature>
<reference evidence="16 17" key="1">
    <citation type="submission" date="2016-03" db="EMBL/GenBank/DDBJ databases">
        <title>Choanephora cucurbitarum.</title>
        <authorList>
            <person name="Min B."/>
            <person name="Park H."/>
            <person name="Park J.-H."/>
            <person name="Shin H.-D."/>
            <person name="Choi I.-G."/>
        </authorList>
    </citation>
    <scope>NUCLEOTIDE SEQUENCE [LARGE SCALE GENOMIC DNA]</scope>
    <source>
        <strain evidence="16 17">KUS-F28377</strain>
    </source>
</reference>
<comment type="catalytic activity">
    <reaction evidence="1">
        <text>S-ubiquitinyl-[E2 ubiquitin-conjugating enzyme]-L-cysteine + [acceptor protein]-L-lysine = [E2 ubiquitin-conjugating enzyme]-L-cysteine + N(6)-ubiquitinyl-[acceptor protein]-L-lysine.</text>
        <dbReference type="EC" id="2.3.2.27"/>
    </reaction>
</comment>
<evidence type="ECO:0000256" key="12">
    <source>
        <dbReference type="PROSITE-ProRule" id="PRU00358"/>
    </source>
</evidence>
<dbReference type="Gene3D" id="3.30.40.10">
    <property type="entry name" value="Zinc/RING finger domain, C3HC4 (zinc finger)"/>
    <property type="match status" value="1"/>
</dbReference>
<dbReference type="UniPathway" id="UPA00143"/>
<dbReference type="InterPro" id="IPR001841">
    <property type="entry name" value="Znf_RING"/>
</dbReference>
<evidence type="ECO:0000256" key="7">
    <source>
        <dbReference type="ARBA" id="ARBA00022786"/>
    </source>
</evidence>
<comment type="pathway">
    <text evidence="2">Protein modification; protein ubiquitination.</text>
</comment>
<keyword evidence="4" id="KW-0808">Transferase</keyword>
<dbReference type="EMBL" id="LUGH01000177">
    <property type="protein sequence ID" value="OBZ88071.1"/>
    <property type="molecule type" value="Genomic_DNA"/>
</dbReference>
<dbReference type="SUPFAM" id="SSF57850">
    <property type="entry name" value="RING/U-box"/>
    <property type="match status" value="1"/>
</dbReference>
<evidence type="ECO:0000256" key="3">
    <source>
        <dbReference type="ARBA" id="ARBA00012483"/>
    </source>
</evidence>
<dbReference type="InterPro" id="IPR036987">
    <property type="entry name" value="SRA-YDG_sf"/>
</dbReference>
<comment type="caution">
    <text evidence="16">The sequence shown here is derived from an EMBL/GenBank/DDBJ whole genome shotgun (WGS) entry which is preliminary data.</text>
</comment>
<dbReference type="GO" id="GO:0061630">
    <property type="term" value="F:ubiquitin protein ligase activity"/>
    <property type="evidence" value="ECO:0007669"/>
    <property type="project" value="UniProtKB-EC"/>
</dbReference>
<dbReference type="STRING" id="101091.A0A1C7NFZ2"/>
<dbReference type="SUPFAM" id="SSF57903">
    <property type="entry name" value="FYVE/PHD zinc finger"/>
    <property type="match status" value="1"/>
</dbReference>
<protein>
    <recommendedName>
        <fullName evidence="3">RING-type E3 ubiquitin transferase</fullName>
        <ecNumber evidence="3">2.3.2.27</ecNumber>
    </recommendedName>
</protein>
<keyword evidence="5" id="KW-0479">Metal-binding</keyword>
<sequence>MLDTCLDKKPATLFHTYRVRDKTCVFVHIRPSSVQLTKKIKVEPTQPTLSNSDNVVRDMNVISTPFGDPFCPACKNNKKKKKCAECGCVKCLLKTGDPLICDQCDNYWHYQCAGLSKPPTEQYWYCPDCYNYDQEAVVGKGDAVKSISNMPVNLIVKTRERECVLVPVYHVGKIPGVYCGQSWDSLSLVEEWGVHRNVAGRICGSVYTGAVSLLLRQGIKEDKDKGYEFTISGAGSIRHVKLASNASITKNQKMIHHNYALAMTCDAPLDPIKGAQAKNWRKSQPVRVCRTSALALTNPQFAPKKGIRYDGLYKLVKYWPYREPTTGILIWKFTFRRDDQELPPWMAGGQEAMKKHGLRNICNNSDELAKLVQYKIPKRIQKLIAKDTKTARIWEDVCSKIFWSEYEFLHYLFDTALSCSSNVCPKPIKSPVTTPCGHICCLDCLSKTNATTCFTCRAFIPSETIQVNENLVRIMKALNWAYNSSHRRPKSNDNTYSLIAKTQQNLDKKRAKPIKKEKLHPAVKREINSLSLSDFKRHTQGPKKKKIKIVIEHLG</sequence>
<dbReference type="AlphaFoldDB" id="A0A1C7NFZ2"/>
<organism evidence="16 17">
    <name type="scientific">Choanephora cucurbitarum</name>
    <dbReference type="NCBI Taxonomy" id="101091"/>
    <lineage>
        <taxon>Eukaryota</taxon>
        <taxon>Fungi</taxon>
        <taxon>Fungi incertae sedis</taxon>
        <taxon>Mucoromycota</taxon>
        <taxon>Mucoromycotina</taxon>
        <taxon>Mucoromycetes</taxon>
        <taxon>Mucorales</taxon>
        <taxon>Mucorineae</taxon>
        <taxon>Choanephoraceae</taxon>
        <taxon>Choanephoroideae</taxon>
        <taxon>Choanephora</taxon>
    </lineage>
</organism>
<dbReference type="PANTHER" id="PTHR14140:SF45">
    <property type="entry name" value="RING-TYPE E3 UBIQUITIN TRANSFERASE"/>
    <property type="match status" value="1"/>
</dbReference>
<evidence type="ECO:0000256" key="4">
    <source>
        <dbReference type="ARBA" id="ARBA00022679"/>
    </source>
</evidence>
<feature type="domain" description="PHD-type" evidence="13">
    <location>
        <begin position="68"/>
        <end position="132"/>
    </location>
</feature>
<accession>A0A1C7NFZ2</accession>
<dbReference type="PANTHER" id="PTHR14140">
    <property type="entry name" value="E3 UBIQUITIN-PROTEIN LIGASE UHRF-RELATED"/>
    <property type="match status" value="1"/>
</dbReference>
<evidence type="ECO:0000259" key="14">
    <source>
        <dbReference type="PROSITE" id="PS50089"/>
    </source>
</evidence>
<dbReference type="Pfam" id="PF02182">
    <property type="entry name" value="SAD_SRA"/>
    <property type="match status" value="1"/>
</dbReference>
<proteinExistence type="predicted"/>
<evidence type="ECO:0000259" key="13">
    <source>
        <dbReference type="PROSITE" id="PS50016"/>
    </source>
</evidence>
<evidence type="ECO:0000256" key="1">
    <source>
        <dbReference type="ARBA" id="ARBA00000900"/>
    </source>
</evidence>
<dbReference type="GO" id="GO:0044027">
    <property type="term" value="P:negative regulation of gene expression via chromosomal CpG island methylation"/>
    <property type="evidence" value="ECO:0007669"/>
    <property type="project" value="TreeGrafter"/>
</dbReference>